<evidence type="ECO:0000256" key="7">
    <source>
        <dbReference type="SAM" id="MobiDB-lite"/>
    </source>
</evidence>
<dbReference type="Pfam" id="PF04108">
    <property type="entry name" value="ATG17_like"/>
    <property type="match status" value="1"/>
</dbReference>
<evidence type="ECO:0000256" key="6">
    <source>
        <dbReference type="RuleBase" id="RU368080"/>
    </source>
</evidence>
<organism evidence="9 10">
    <name type="scientific">Elsinoe batatas</name>
    <dbReference type="NCBI Taxonomy" id="2601811"/>
    <lineage>
        <taxon>Eukaryota</taxon>
        <taxon>Fungi</taxon>
        <taxon>Dikarya</taxon>
        <taxon>Ascomycota</taxon>
        <taxon>Pezizomycotina</taxon>
        <taxon>Dothideomycetes</taxon>
        <taxon>Dothideomycetidae</taxon>
        <taxon>Myriangiales</taxon>
        <taxon>Elsinoaceae</taxon>
        <taxon>Elsinoe</taxon>
    </lineage>
</organism>
<keyword evidence="10" id="KW-1185">Reference proteome</keyword>
<feature type="domain" description="Autophagy protein ATG17-like" evidence="8">
    <location>
        <begin position="30"/>
        <end position="461"/>
    </location>
</feature>
<feature type="region of interest" description="Disordered" evidence="7">
    <location>
        <begin position="261"/>
        <end position="284"/>
    </location>
</feature>
<dbReference type="GO" id="GO:1990316">
    <property type="term" value="C:Atg1/ULK1 kinase complex"/>
    <property type="evidence" value="ECO:0007669"/>
    <property type="project" value="TreeGrafter"/>
</dbReference>
<evidence type="ECO:0000256" key="5">
    <source>
        <dbReference type="ARBA" id="ARBA00023136"/>
    </source>
</evidence>
<dbReference type="GO" id="GO:0060090">
    <property type="term" value="F:molecular adaptor activity"/>
    <property type="evidence" value="ECO:0007669"/>
    <property type="project" value="TreeGrafter"/>
</dbReference>
<keyword evidence="5" id="KW-0472">Membrane</keyword>
<evidence type="ECO:0000313" key="9">
    <source>
        <dbReference type="EMBL" id="KAG8624075.1"/>
    </source>
</evidence>
<dbReference type="AlphaFoldDB" id="A0A8K0PA14"/>
<sequence>MSKSASPAGSLSEAPSLDRLVAYFVAAKRSLSATTHVYKANEIVEDARALVEQGGVLKAKNTYVRNGIEEQIHVLQNIHGGLESVGLEAQLDFSSIVKSLDVAHDRLQSTLNSLRKTLVSSSLGASPETEDESIHAGDSLAKGKAVQEPDKTLYDFIDEATHSDLFDSVRATIDSYNDAQSALHEVRTSLGHSLEQIDSSIFEIDTLKPDTNTAIPEDETIASSFAALTHHATEMASLLQSLISHYDLCITALKHTEGGGEAARAAADSTDTNPLGSGADSPTEASLYAGATAEANRAPISEDERDEMLSVLTHDAAQVEDVVLEIRERADEMGLTLSALQSLTDVSKRRFNLLQAVLETLASLSTSLLPQCISAPLSFRDKWASIRNTMHAKIAALNELSQFYDSFLASYASLLREVERRKMVEAKQRKIAEKAMRDIEALHAEDADMRNQFIKETGDWLPRDIWPGLMDAPKKFVLKRERQEDVGLGIMQEGEAQGEGGED</sequence>
<dbReference type="GO" id="GO:0000422">
    <property type="term" value="P:autophagy of mitochondrion"/>
    <property type="evidence" value="ECO:0007669"/>
    <property type="project" value="TreeGrafter"/>
</dbReference>
<evidence type="ECO:0000256" key="4">
    <source>
        <dbReference type="ARBA" id="ARBA00023006"/>
    </source>
</evidence>
<protein>
    <recommendedName>
        <fullName evidence="2 6">Autophagy-related protein 17</fullName>
    </recommendedName>
</protein>
<keyword evidence="4 6" id="KW-0072">Autophagy</keyword>
<comment type="caution">
    <text evidence="9">The sequence shown here is derived from an EMBL/GenBank/DDBJ whole genome shotgun (WGS) entry which is preliminary data.</text>
</comment>
<evidence type="ECO:0000313" key="10">
    <source>
        <dbReference type="Proteomes" id="UP000809789"/>
    </source>
</evidence>
<dbReference type="InterPro" id="IPR045326">
    <property type="entry name" value="ATG17-like_dom"/>
</dbReference>
<dbReference type="GO" id="GO:0034727">
    <property type="term" value="P:piecemeal microautophagy of the nucleus"/>
    <property type="evidence" value="ECO:0007669"/>
    <property type="project" value="TreeGrafter"/>
</dbReference>
<comment type="similarity">
    <text evidence="1 6">Belongs to the ATG17 family.</text>
</comment>
<comment type="subcellular location">
    <subcellularLocation>
        <location evidence="6">Cytoplasm</location>
    </subcellularLocation>
    <subcellularLocation>
        <location evidence="6">Preautophagosomal structure membrane</location>
        <topology evidence="6">Peripheral membrane protein</topology>
    </subcellularLocation>
</comment>
<accession>A0A8K0PA14</accession>
<evidence type="ECO:0000256" key="2">
    <source>
        <dbReference type="ARBA" id="ARBA00013806"/>
    </source>
</evidence>
<comment type="function">
    <text evidence="6">Autophagy-specific protein that functions in response to autophagy-inducing signals as a scaffold to recruit other ATG proteins to organize preautophagosomal structure (PAS) formation. Modulates the timing and magnitude of the autophagy response, such as the size of the sequestering vesicles. Plays particularly a role in pexophagy and nucleophagy.</text>
</comment>
<feature type="region of interest" description="Disordered" evidence="7">
    <location>
        <begin position="121"/>
        <end position="143"/>
    </location>
</feature>
<dbReference type="InterPro" id="IPR007240">
    <property type="entry name" value="Atg17"/>
</dbReference>
<dbReference type="OrthoDB" id="1937984at2759"/>
<dbReference type="Proteomes" id="UP000809789">
    <property type="component" value="Unassembled WGS sequence"/>
</dbReference>
<gene>
    <name evidence="9" type="ORF">KVT40_009051</name>
</gene>
<name>A0A8K0PA14_9PEZI</name>
<dbReference type="GO" id="GO:0000045">
    <property type="term" value="P:autophagosome assembly"/>
    <property type="evidence" value="ECO:0007669"/>
    <property type="project" value="TreeGrafter"/>
</dbReference>
<evidence type="ECO:0000256" key="3">
    <source>
        <dbReference type="ARBA" id="ARBA00022490"/>
    </source>
</evidence>
<dbReference type="PANTHER" id="PTHR28005:SF1">
    <property type="entry name" value="AUTOPHAGY-RELATED PROTEIN 17"/>
    <property type="match status" value="1"/>
</dbReference>
<reference evidence="9" key="1">
    <citation type="submission" date="2021-07" db="EMBL/GenBank/DDBJ databases">
        <title>Elsinoe batatas strain:CRI-CJ2 Genome sequencing and assembly.</title>
        <authorList>
            <person name="Huang L."/>
        </authorList>
    </citation>
    <scope>NUCLEOTIDE SEQUENCE</scope>
    <source>
        <strain evidence="9">CRI-CJ2</strain>
    </source>
</reference>
<keyword evidence="3 6" id="KW-0963">Cytoplasm</keyword>
<dbReference type="PANTHER" id="PTHR28005">
    <property type="entry name" value="AUTOPHAGY-RELATED PROTEIN 17"/>
    <property type="match status" value="1"/>
</dbReference>
<dbReference type="GO" id="GO:0034045">
    <property type="term" value="C:phagophore assembly site membrane"/>
    <property type="evidence" value="ECO:0007669"/>
    <property type="project" value="UniProtKB-SubCell"/>
</dbReference>
<dbReference type="GO" id="GO:0030295">
    <property type="term" value="F:protein kinase activator activity"/>
    <property type="evidence" value="ECO:0007669"/>
    <property type="project" value="TreeGrafter"/>
</dbReference>
<evidence type="ECO:0000256" key="1">
    <source>
        <dbReference type="ARBA" id="ARBA00006259"/>
    </source>
</evidence>
<evidence type="ECO:0000259" key="8">
    <source>
        <dbReference type="Pfam" id="PF04108"/>
    </source>
</evidence>
<dbReference type="EMBL" id="JAESVG020000010">
    <property type="protein sequence ID" value="KAG8624075.1"/>
    <property type="molecule type" value="Genomic_DNA"/>
</dbReference>
<proteinExistence type="inferred from homology"/>